<gene>
    <name evidence="3" type="primary">ureD</name>
    <name evidence="4" type="ORF">CR492_16260</name>
</gene>
<dbReference type="AlphaFoldDB" id="A0A2J7TDQ7"/>
<keyword evidence="3" id="KW-0963">Cytoplasm</keyword>
<keyword evidence="3" id="KW-0996">Nickel insertion</keyword>
<dbReference type="Proteomes" id="UP000236286">
    <property type="component" value="Unassembled WGS sequence"/>
</dbReference>
<comment type="similarity">
    <text evidence="1 3">Belongs to the UreD family.</text>
</comment>
<dbReference type="GO" id="GO:0005737">
    <property type="term" value="C:cytoplasm"/>
    <property type="evidence" value="ECO:0007669"/>
    <property type="project" value="UniProtKB-SubCell"/>
</dbReference>
<comment type="function">
    <text evidence="3">Required for maturation of urease via the functional incorporation of the urease nickel metallocenter.</text>
</comment>
<evidence type="ECO:0000256" key="3">
    <source>
        <dbReference type="HAMAP-Rule" id="MF_01384"/>
    </source>
</evidence>
<comment type="subcellular location">
    <subcellularLocation>
        <location evidence="3">Cytoplasm</location>
    </subcellularLocation>
</comment>
<proteinExistence type="inferred from homology"/>
<evidence type="ECO:0000256" key="2">
    <source>
        <dbReference type="ARBA" id="ARBA00023186"/>
    </source>
</evidence>
<dbReference type="HAMAP" id="MF_01384">
    <property type="entry name" value="UreD"/>
    <property type="match status" value="1"/>
</dbReference>
<keyword evidence="2 3" id="KW-0143">Chaperone</keyword>
<dbReference type="InterPro" id="IPR002669">
    <property type="entry name" value="UreD"/>
</dbReference>
<comment type="subunit">
    <text evidence="3">UreD, UreF and UreG form a complex that acts as a GTP-hydrolysis-dependent molecular chaperone, activating the urease apoprotein by helping to assemble the nickel containing metallocenter of UreC. The UreE protein probably delivers the nickel.</text>
</comment>
<dbReference type="EMBL" id="PDZR01000022">
    <property type="protein sequence ID" value="PNG24901.1"/>
    <property type="molecule type" value="Genomic_DNA"/>
</dbReference>
<dbReference type="OrthoDB" id="9798842at2"/>
<evidence type="ECO:0000313" key="4">
    <source>
        <dbReference type="EMBL" id="PNG24901.1"/>
    </source>
</evidence>
<protein>
    <recommendedName>
        <fullName evidence="3">Urease accessory protein UreD</fullName>
    </recommendedName>
</protein>
<evidence type="ECO:0000256" key="1">
    <source>
        <dbReference type="ARBA" id="ARBA00007177"/>
    </source>
</evidence>
<dbReference type="GO" id="GO:0016151">
    <property type="term" value="F:nickel cation binding"/>
    <property type="evidence" value="ECO:0007669"/>
    <property type="project" value="UniProtKB-UniRule"/>
</dbReference>
<dbReference type="PANTHER" id="PTHR33643:SF1">
    <property type="entry name" value="UREASE ACCESSORY PROTEIN D"/>
    <property type="match status" value="1"/>
</dbReference>
<organism evidence="4 5">
    <name type="scientific">Methylocella silvestris</name>
    <dbReference type="NCBI Taxonomy" id="199596"/>
    <lineage>
        <taxon>Bacteria</taxon>
        <taxon>Pseudomonadati</taxon>
        <taxon>Pseudomonadota</taxon>
        <taxon>Alphaproteobacteria</taxon>
        <taxon>Hyphomicrobiales</taxon>
        <taxon>Beijerinckiaceae</taxon>
        <taxon>Methylocella</taxon>
    </lineage>
</organism>
<evidence type="ECO:0000313" key="5">
    <source>
        <dbReference type="Proteomes" id="UP000236286"/>
    </source>
</evidence>
<sequence length="317" mass="34397">MRIVGIMQPLDDCLASVRPAGRAWFGPRPYCGRGRMNFVEPGRRAIHSPAPLQRSEGGASLSARWISGSTRLHALRQTSPCRIFFPRRKDPAALEAILVNSSGGLVEGDRISISVEVGCGAKVIMRTQAAEKIYRSLTRETVVATDLVIGRGGFLDWRPQETILFDGARLSRSQSFVVEADSRFLSAEVVIFGRIARGETFAHGELRDAVTVRCGGRLLFADRLRLGGEIAALRHARFGLGGSAGIASVLYFGPRAARLLPFARARAEQRCGGATLVNGILLARFLHPDETRLRGAAAEFLDELSLEIATTDSRDAA</sequence>
<dbReference type="Pfam" id="PF01774">
    <property type="entry name" value="UreD"/>
    <property type="match status" value="1"/>
</dbReference>
<dbReference type="PANTHER" id="PTHR33643">
    <property type="entry name" value="UREASE ACCESSORY PROTEIN D"/>
    <property type="match status" value="1"/>
</dbReference>
<accession>A0A2J7TDQ7</accession>
<name>A0A2J7TDQ7_METSI</name>
<reference evidence="4 5" key="1">
    <citation type="submission" date="2017-10" db="EMBL/GenBank/DDBJ databases">
        <title>Genome announcement of Methylocella silvestris TVC from permafrost.</title>
        <authorList>
            <person name="Wang J."/>
            <person name="Geng K."/>
            <person name="Ul-Haque F."/>
            <person name="Crombie A.T."/>
            <person name="Street L.E."/>
            <person name="Wookey P.A."/>
            <person name="Murrell J.C."/>
            <person name="Pratscher J."/>
        </authorList>
    </citation>
    <scope>NUCLEOTIDE SEQUENCE [LARGE SCALE GENOMIC DNA]</scope>
    <source>
        <strain evidence="4 5">TVC</strain>
    </source>
</reference>
<comment type="caution">
    <text evidence="4">The sequence shown here is derived from an EMBL/GenBank/DDBJ whole genome shotgun (WGS) entry which is preliminary data.</text>
</comment>